<dbReference type="InterPro" id="IPR014825">
    <property type="entry name" value="DNA_alkylation"/>
</dbReference>
<protein>
    <submittedName>
        <fullName evidence="1">DNA alkylation repair enzyme</fullName>
    </submittedName>
</protein>
<reference evidence="1" key="1">
    <citation type="submission" date="2018-06" db="EMBL/GenBank/DDBJ databases">
        <authorList>
            <person name="Zhirakovskaya E."/>
        </authorList>
    </citation>
    <scope>NUCLEOTIDE SEQUENCE</scope>
</reference>
<dbReference type="Gene3D" id="1.25.40.290">
    <property type="entry name" value="ARM repeat domains"/>
    <property type="match status" value="1"/>
</dbReference>
<sequence length="384" mass="43604">MPEPFKNLFNAQIISGMGDHFLKAWPDFDRDHFVQAATNNLEMLELKARSEQITQALRKYLPEDYSHAGEIMLSSLTPEDGSDLSNIPVNTKGISGWAVMPMAHYVGLWGMHDFKLSMMLLKEMTIRSSSEFGIRFFLIEKQKETLAVLMEWTNDNNEHVRRLVSEGSRPRLPWAMRLSAFMENPEHILPLLEALKDDPSEYVRRSVANNLNDIAKDHPDRVAEIAEKWLRAASKNRQRLVRHACRSLIKQGHHATLKALGYSPAKVKLEALNLKTPTVNFGDALVFEMALSSESTEDQALIIDYIIHHQKANGRTTPKVFKWKVLTLSAGSTHRAKKKHPFKQITTRVYYPGLHKIEIVVNGAVQEGGAEFELEIKGAQNESQ</sequence>
<dbReference type="SUPFAM" id="SSF48371">
    <property type="entry name" value="ARM repeat"/>
    <property type="match status" value="1"/>
</dbReference>
<organism evidence="1">
    <name type="scientific">hydrothermal vent metagenome</name>
    <dbReference type="NCBI Taxonomy" id="652676"/>
    <lineage>
        <taxon>unclassified sequences</taxon>
        <taxon>metagenomes</taxon>
        <taxon>ecological metagenomes</taxon>
    </lineage>
</organism>
<accession>A0A3B1D8G4</accession>
<dbReference type="PROSITE" id="PS50077">
    <property type="entry name" value="HEAT_REPEAT"/>
    <property type="match status" value="1"/>
</dbReference>
<gene>
    <name evidence="1" type="ORF">MNBD_NITROSPIRAE01-176</name>
</gene>
<proteinExistence type="predicted"/>
<dbReference type="InterPro" id="IPR021133">
    <property type="entry name" value="HEAT_type_2"/>
</dbReference>
<evidence type="ECO:0000313" key="1">
    <source>
        <dbReference type="EMBL" id="VAX33123.1"/>
    </source>
</evidence>
<dbReference type="InterPro" id="IPR016024">
    <property type="entry name" value="ARM-type_fold"/>
</dbReference>
<name>A0A3B1D8G4_9ZZZZ</name>
<dbReference type="EMBL" id="UOGF01000101">
    <property type="protein sequence ID" value="VAX33123.1"/>
    <property type="molecule type" value="Genomic_DNA"/>
</dbReference>
<dbReference type="Pfam" id="PF08713">
    <property type="entry name" value="DNA_alkylation"/>
    <property type="match status" value="1"/>
</dbReference>
<dbReference type="AlphaFoldDB" id="A0A3B1D8G4"/>